<dbReference type="InterPro" id="IPR010997">
    <property type="entry name" value="HRDC-like_sf"/>
</dbReference>
<name>A0A364NEV1_STELY</name>
<dbReference type="Gene3D" id="1.20.1250.40">
    <property type="match status" value="1"/>
</dbReference>
<evidence type="ECO:0000256" key="3">
    <source>
        <dbReference type="ARBA" id="ARBA00025724"/>
    </source>
</evidence>
<dbReference type="GO" id="GO:0030880">
    <property type="term" value="C:RNA polymerase complex"/>
    <property type="evidence" value="ECO:0007669"/>
    <property type="project" value="InterPro"/>
</dbReference>
<accession>A0A364NEV1</accession>
<evidence type="ECO:0000313" key="6">
    <source>
        <dbReference type="EMBL" id="RAR15796.1"/>
    </source>
</evidence>
<dbReference type="AlphaFoldDB" id="A0A364NEV1"/>
<dbReference type="InterPro" id="IPR006590">
    <property type="entry name" value="RNA_pol_Rpb4/RPC9_core"/>
</dbReference>
<keyword evidence="2" id="KW-0539">Nucleus</keyword>
<feature type="domain" description="RNA polymerase Rpb4/RPC9 core" evidence="5">
    <location>
        <begin position="44"/>
        <end position="168"/>
    </location>
</feature>
<dbReference type="InterPro" id="IPR045222">
    <property type="entry name" value="Rpb4-like"/>
</dbReference>
<gene>
    <name evidence="6" type="ORF">DDE83_000812</name>
</gene>
<comment type="subcellular location">
    <subcellularLocation>
        <location evidence="1">Nucleus</location>
    </subcellularLocation>
</comment>
<evidence type="ECO:0000259" key="5">
    <source>
        <dbReference type="SMART" id="SM00657"/>
    </source>
</evidence>
<evidence type="ECO:0000256" key="2">
    <source>
        <dbReference type="ARBA" id="ARBA00023242"/>
    </source>
</evidence>
<proteinExistence type="inferred from homology"/>
<dbReference type="SMART" id="SM00657">
    <property type="entry name" value="RPOL4c"/>
    <property type="match status" value="1"/>
</dbReference>
<dbReference type="STRING" id="183478.A0A364NEV1"/>
<dbReference type="GO" id="GO:0003899">
    <property type="term" value="F:DNA-directed RNA polymerase activity"/>
    <property type="evidence" value="ECO:0007669"/>
    <property type="project" value="UniProtKB-EC"/>
</dbReference>
<evidence type="ECO:0000256" key="4">
    <source>
        <dbReference type="SAM" id="MobiDB-lite"/>
    </source>
</evidence>
<keyword evidence="7" id="KW-1185">Reference proteome</keyword>
<comment type="caution">
    <text evidence="6">The sequence shown here is derived from an EMBL/GenBank/DDBJ whole genome shotgun (WGS) entry which is preliminary data.</text>
</comment>
<dbReference type="EMBL" id="QGDH01000008">
    <property type="protein sequence ID" value="RAR15796.1"/>
    <property type="molecule type" value="Genomic_DNA"/>
</dbReference>
<reference evidence="7" key="1">
    <citation type="submission" date="2018-05" db="EMBL/GenBank/DDBJ databases">
        <title>Draft genome sequence of Stemphylium lycopersici strain CIDEFI 213.</title>
        <authorList>
            <person name="Medina R."/>
            <person name="Franco M.E.E."/>
            <person name="Lucentini C.G."/>
            <person name="Saparrat M.C.N."/>
            <person name="Balatti P.A."/>
        </authorList>
    </citation>
    <scope>NUCLEOTIDE SEQUENCE [LARGE SCALE GENOMIC DNA]</scope>
    <source>
        <strain evidence="7">CIDEFI 213</strain>
    </source>
</reference>
<dbReference type="EC" id="2.7.7.6" evidence="6"/>
<keyword evidence="6" id="KW-0548">Nucleotidyltransferase</keyword>
<dbReference type="Pfam" id="PF03874">
    <property type="entry name" value="RNA_pol_Rpb4"/>
    <property type="match status" value="1"/>
</dbReference>
<keyword evidence="6" id="KW-0808">Transferase</keyword>
<dbReference type="SUPFAM" id="SSF47819">
    <property type="entry name" value="HRDC-like"/>
    <property type="match status" value="1"/>
</dbReference>
<protein>
    <submittedName>
        <fullName evidence="6">Rna polymerase rpb4 family protein</fullName>
        <ecNumber evidence="6">2.7.7.6</ecNumber>
    </submittedName>
</protein>
<dbReference type="PANTHER" id="PTHR21297">
    <property type="entry name" value="DNA-DIRECTED RNA POLYMERASE II"/>
    <property type="match status" value="1"/>
</dbReference>
<organism evidence="6 7">
    <name type="scientific">Stemphylium lycopersici</name>
    <name type="common">Tomato gray leaf spot disease fungus</name>
    <name type="synonym">Thyrospora lycopersici</name>
    <dbReference type="NCBI Taxonomy" id="183478"/>
    <lineage>
        <taxon>Eukaryota</taxon>
        <taxon>Fungi</taxon>
        <taxon>Dikarya</taxon>
        <taxon>Ascomycota</taxon>
        <taxon>Pezizomycotina</taxon>
        <taxon>Dothideomycetes</taxon>
        <taxon>Pleosporomycetidae</taxon>
        <taxon>Pleosporales</taxon>
        <taxon>Pleosporineae</taxon>
        <taxon>Pleosporaceae</taxon>
        <taxon>Stemphylium</taxon>
    </lineage>
</organism>
<dbReference type="GO" id="GO:0005634">
    <property type="term" value="C:nucleus"/>
    <property type="evidence" value="ECO:0007669"/>
    <property type="project" value="UniProtKB-SubCell"/>
</dbReference>
<dbReference type="InterPro" id="IPR038324">
    <property type="entry name" value="Rpb4/RPC9_sf"/>
</dbReference>
<dbReference type="Proteomes" id="UP000249619">
    <property type="component" value="Unassembled WGS sequence"/>
</dbReference>
<feature type="region of interest" description="Disordered" evidence="4">
    <location>
        <begin position="1"/>
        <end position="42"/>
    </location>
</feature>
<comment type="similarity">
    <text evidence="3">Belongs to the eukaryotic RPB4 RNA polymerase subunit family.</text>
</comment>
<dbReference type="GO" id="GO:0006352">
    <property type="term" value="P:DNA-templated transcription initiation"/>
    <property type="evidence" value="ECO:0007669"/>
    <property type="project" value="InterPro"/>
</dbReference>
<evidence type="ECO:0000256" key="1">
    <source>
        <dbReference type="ARBA" id="ARBA00004123"/>
    </source>
</evidence>
<dbReference type="GO" id="GO:0000166">
    <property type="term" value="F:nucleotide binding"/>
    <property type="evidence" value="ECO:0007669"/>
    <property type="project" value="InterPro"/>
</dbReference>
<sequence length="356" mass="39656">MEGDGENAPPQRQEPPVFKAPRLVSRPKPPVQQEEEMGSEIKLGDFEDVHALSVSEARAVVTAVHEARKKKDPENNPLRDRIYNDNNTITQFLDYLDNFARYKEEDSLHSIAALFDAHPEISVVEKALLGTLTPDTAEEATTLIPSLKMDEDELQLILDELNKMQSSRQTHTQTQTILAMTTSFPNPPGAGTPKESKESHPAFTLTQAKTTLTRLHAAQEALTHILALTQPQQAPATKNPKQQLNLLRHSLANMAQSIASILDTPTQPRGDDMVLTVLSLRLRQCETFYSMLEHVEQGVGAAGKGEMWKGEMEKREWKRKGDEVKKKLAAFLVEAMGPVVHTGICALRFRLEGSKE</sequence>
<dbReference type="InterPro" id="IPR005574">
    <property type="entry name" value="Rpb4/RPC9"/>
</dbReference>
<dbReference type="OrthoDB" id="2186918at2759"/>
<evidence type="ECO:0000313" key="7">
    <source>
        <dbReference type="Proteomes" id="UP000249619"/>
    </source>
</evidence>